<keyword evidence="3" id="KW-1185">Reference proteome</keyword>
<comment type="caution">
    <text evidence="2">The sequence shown here is derived from an EMBL/GenBank/DDBJ whole genome shotgun (WGS) entry which is preliminary data.</text>
</comment>
<feature type="compositionally biased region" description="Basic and acidic residues" evidence="1">
    <location>
        <begin position="553"/>
        <end position="563"/>
    </location>
</feature>
<feature type="compositionally biased region" description="Basic and acidic residues" evidence="1">
    <location>
        <begin position="505"/>
        <end position="528"/>
    </location>
</feature>
<dbReference type="RefSeq" id="WP_195032944.1">
    <property type="nucleotide sequence ID" value="NZ_JADLRE010000007.1"/>
</dbReference>
<feature type="compositionally biased region" description="Low complexity" evidence="1">
    <location>
        <begin position="291"/>
        <end position="306"/>
    </location>
</feature>
<reference evidence="2 3" key="1">
    <citation type="submission" date="2020-10" db="EMBL/GenBank/DDBJ databases">
        <title>Identification of Nocardia species via Next-generation sequencing and recognition of intraspecies genetic diversity.</title>
        <authorList>
            <person name="Li P."/>
            <person name="Li P."/>
            <person name="Lu B."/>
        </authorList>
    </citation>
    <scope>NUCLEOTIDE SEQUENCE [LARGE SCALE GENOMIC DNA]</scope>
    <source>
        <strain evidence="2 3">N-11</strain>
    </source>
</reference>
<evidence type="ECO:0008006" key="4">
    <source>
        <dbReference type="Google" id="ProtNLM"/>
    </source>
</evidence>
<accession>A0ABS0C5V0</accession>
<sequence length="600" mass="63291">MTVSWQGKSIDTLLDEGTAGLRYWIEFMPLYEAAFGGNGGRGNVTELLAMYDAQRGMRLEKLEQAGEALKVALSEVDRQWDAQQGYTRRLPELWQGAAATAALDMLGKQSILADEDRQHARAAMAVIADMAAALRSAVAAKAFATRELLEGPVGGGKVVQIDGKTPEDVKVVLDVHNAREWIDADQVRALGRIFPALAVPEDKINKSVLGFINSDSRNLLTGAYGDRVRSVTEEWLTKTFRPDFDRKLASYVDVCAEVDRLFKDQYKNLTDALAQVGERSYPYPEAPAAPQPGALAVHDEPTATGSPGPPGAPAATVPASTTPSGIPTSTTPSAPVTPSTPAAPSMPTAPEPRLPSLDGLAAISQVAREFTSVATGVGQALNMGLSALSGAITSGVDDAIEKLMQSAEAGDDDKDETHRPKAEFDLGDKHVRFEMGPDGQVKLLLSEATGEVREFTVELNEHGMPIISATEPKAEDAQPAVPESEDAQRAAPESEAPESEAPESEAPRAEAPESEAPRAEAPEADEKAAPSPAPAPDTDAEQPGLPGATPPSARREEDGEHYSKPMPKQGEPESDAPVDSGAELAEAGPLGAELAEAGPL</sequence>
<feature type="region of interest" description="Disordered" evidence="1">
    <location>
        <begin position="470"/>
        <end position="600"/>
    </location>
</feature>
<protein>
    <recommendedName>
        <fullName evidence="4">WXG100 family type VII secretion target</fullName>
    </recommendedName>
</protein>
<dbReference type="Proteomes" id="UP000807309">
    <property type="component" value="Unassembled WGS sequence"/>
</dbReference>
<name>A0ABS0C5V0_9NOCA</name>
<evidence type="ECO:0000313" key="3">
    <source>
        <dbReference type="Proteomes" id="UP000807309"/>
    </source>
</evidence>
<gene>
    <name evidence="2" type="ORF">IU470_11530</name>
</gene>
<evidence type="ECO:0000256" key="1">
    <source>
        <dbReference type="SAM" id="MobiDB-lite"/>
    </source>
</evidence>
<proteinExistence type="predicted"/>
<feature type="compositionally biased region" description="Low complexity" evidence="1">
    <location>
        <begin position="313"/>
        <end position="346"/>
    </location>
</feature>
<feature type="region of interest" description="Disordered" evidence="1">
    <location>
        <begin position="282"/>
        <end position="353"/>
    </location>
</feature>
<dbReference type="EMBL" id="JADLRE010000007">
    <property type="protein sequence ID" value="MBF6225730.1"/>
    <property type="molecule type" value="Genomic_DNA"/>
</dbReference>
<organism evidence="2 3">
    <name type="scientific">Nocardia abscessus</name>
    <dbReference type="NCBI Taxonomy" id="120957"/>
    <lineage>
        <taxon>Bacteria</taxon>
        <taxon>Bacillati</taxon>
        <taxon>Actinomycetota</taxon>
        <taxon>Actinomycetes</taxon>
        <taxon>Mycobacteriales</taxon>
        <taxon>Nocardiaceae</taxon>
        <taxon>Nocardia</taxon>
    </lineage>
</organism>
<evidence type="ECO:0000313" key="2">
    <source>
        <dbReference type="EMBL" id="MBF6225730.1"/>
    </source>
</evidence>
<feature type="compositionally biased region" description="Low complexity" evidence="1">
    <location>
        <begin position="581"/>
        <end position="600"/>
    </location>
</feature>